<evidence type="ECO:0000256" key="3">
    <source>
        <dbReference type="ARBA" id="ARBA00022989"/>
    </source>
</evidence>
<feature type="transmembrane region" description="Helical" evidence="5">
    <location>
        <begin position="21"/>
        <end position="52"/>
    </location>
</feature>
<feature type="transmembrane region" description="Helical" evidence="5">
    <location>
        <begin position="135"/>
        <end position="154"/>
    </location>
</feature>
<feature type="transmembrane region" description="Helical" evidence="5">
    <location>
        <begin position="64"/>
        <end position="84"/>
    </location>
</feature>
<dbReference type="RefSeq" id="WP_231820732.1">
    <property type="nucleotide sequence ID" value="NZ_CP082781.1"/>
</dbReference>
<evidence type="ECO:0000313" key="6">
    <source>
        <dbReference type="EMBL" id="UGS27341.1"/>
    </source>
</evidence>
<keyword evidence="3 5" id="KW-1133">Transmembrane helix</keyword>
<keyword evidence="7" id="KW-1185">Reference proteome</keyword>
<feature type="transmembrane region" description="Helical" evidence="5">
    <location>
        <begin position="96"/>
        <end position="115"/>
    </location>
</feature>
<name>A0ABY3RXB3_9MICO</name>
<evidence type="ECO:0000256" key="5">
    <source>
        <dbReference type="SAM" id="Phobius"/>
    </source>
</evidence>
<gene>
    <name evidence="6" type="ORF">K8F61_03795</name>
</gene>
<comment type="subcellular location">
    <subcellularLocation>
        <location evidence="1">Membrane</location>
        <topology evidence="1">Multi-pass membrane protein</topology>
    </subcellularLocation>
</comment>
<organism evidence="6 7">
    <name type="scientific">Microbacterium resistens</name>
    <dbReference type="NCBI Taxonomy" id="156977"/>
    <lineage>
        <taxon>Bacteria</taxon>
        <taxon>Bacillati</taxon>
        <taxon>Actinomycetota</taxon>
        <taxon>Actinomycetes</taxon>
        <taxon>Micrococcales</taxon>
        <taxon>Microbacteriaceae</taxon>
        <taxon>Microbacterium</taxon>
    </lineage>
</organism>
<protein>
    <submittedName>
        <fullName evidence="6">Energy-coupling factor transporter transmembrane protein EcfT</fullName>
    </submittedName>
</protein>
<evidence type="ECO:0000313" key="7">
    <source>
        <dbReference type="Proteomes" id="UP001199642"/>
    </source>
</evidence>
<keyword evidence="4 5" id="KW-0472">Membrane</keyword>
<dbReference type="EMBL" id="CP082781">
    <property type="protein sequence ID" value="UGS27341.1"/>
    <property type="molecule type" value="Genomic_DNA"/>
</dbReference>
<accession>A0ABY3RXB3</accession>
<keyword evidence="2 5" id="KW-0812">Transmembrane</keyword>
<dbReference type="Pfam" id="PF02361">
    <property type="entry name" value="CbiQ"/>
    <property type="match status" value="1"/>
</dbReference>
<reference evidence="6 7" key="1">
    <citation type="submission" date="2023-01" db="EMBL/GenBank/DDBJ databases">
        <title>Characterization of estradiol degrading bacteria Microbacterium sp. MZT7 and reveal degrading genes through genome analysis.</title>
        <authorList>
            <person name="Hao P."/>
            <person name="Gao Y."/>
        </authorList>
    </citation>
    <scope>NUCLEOTIDE SEQUENCE [LARGE SCALE GENOMIC DNA]</scope>
    <source>
        <strain evidence="6 7">MZT7</strain>
    </source>
</reference>
<proteinExistence type="predicted"/>
<evidence type="ECO:0000256" key="4">
    <source>
        <dbReference type="ARBA" id="ARBA00023136"/>
    </source>
</evidence>
<sequence>MRQLYRPGRSIVHRTPAGAKIALLAGAALLLALLPLSAVGVGGVLVLVSLLYPLARLPLSALGAAWWQLRWIVVVLGGALGLLVSWEAAAVSTGRVVALMLLAELVTATTTMAAVTEVLRSVLTPLRAMGVDPHAAALVLALTIATVPVVSGFVQQTRDAHRARGVRMGPRGAVPILVRTLQHADAVGEALTARGLAP</sequence>
<evidence type="ECO:0000256" key="1">
    <source>
        <dbReference type="ARBA" id="ARBA00004141"/>
    </source>
</evidence>
<dbReference type="InterPro" id="IPR003339">
    <property type="entry name" value="ABC/ECF_trnsptr_transmembrane"/>
</dbReference>
<dbReference type="Proteomes" id="UP001199642">
    <property type="component" value="Chromosome"/>
</dbReference>
<evidence type="ECO:0000256" key="2">
    <source>
        <dbReference type="ARBA" id="ARBA00022692"/>
    </source>
</evidence>